<keyword evidence="8" id="KW-0408">Iron</keyword>
<reference evidence="16" key="1">
    <citation type="submission" date="2025-08" db="UniProtKB">
        <authorList>
            <consortium name="RefSeq"/>
        </authorList>
    </citation>
    <scope>IDENTIFICATION</scope>
    <source>
        <tissue evidence="16">Gonads</tissue>
    </source>
</reference>
<dbReference type="GO" id="GO:0005789">
    <property type="term" value="C:endoplasmic reticulum membrane"/>
    <property type="evidence" value="ECO:0007669"/>
    <property type="project" value="TreeGrafter"/>
</dbReference>
<dbReference type="KEGG" id="soy:115891293"/>
<comment type="subcellular location">
    <subcellularLocation>
        <location evidence="1">Membrane</location>
        <topology evidence="1">Multi-pass membrane protein</topology>
    </subcellularLocation>
</comment>
<evidence type="ECO:0000256" key="8">
    <source>
        <dbReference type="ARBA" id="ARBA00023004"/>
    </source>
</evidence>
<keyword evidence="11 12" id="KW-0275">Fatty acid biosynthesis</keyword>
<dbReference type="OrthoDB" id="10260134at2759"/>
<evidence type="ECO:0000256" key="4">
    <source>
        <dbReference type="ARBA" id="ARBA00022692"/>
    </source>
</evidence>
<evidence type="ECO:0000313" key="15">
    <source>
        <dbReference type="Proteomes" id="UP000504635"/>
    </source>
</evidence>
<dbReference type="GO" id="GO:0006636">
    <property type="term" value="P:unsaturated fatty acid biosynthetic process"/>
    <property type="evidence" value="ECO:0007669"/>
    <property type="project" value="TreeGrafter"/>
</dbReference>
<feature type="transmembrane region" description="Helical" evidence="13">
    <location>
        <begin position="266"/>
        <end position="287"/>
    </location>
</feature>
<dbReference type="AlphaFoldDB" id="A0A6J2YWG4"/>
<feature type="transmembrane region" description="Helical" evidence="13">
    <location>
        <begin position="150"/>
        <end position="170"/>
    </location>
</feature>
<feature type="domain" description="Fatty acid desaturase" evidence="14">
    <location>
        <begin position="120"/>
        <end position="321"/>
    </location>
</feature>
<dbReference type="GeneID" id="115891293"/>
<evidence type="ECO:0000256" key="11">
    <source>
        <dbReference type="ARBA" id="ARBA00023160"/>
    </source>
</evidence>
<dbReference type="Pfam" id="PF00487">
    <property type="entry name" value="FA_desaturase"/>
    <property type="match status" value="1"/>
</dbReference>
<feature type="transmembrane region" description="Helical" evidence="13">
    <location>
        <begin position="118"/>
        <end position="138"/>
    </location>
</feature>
<dbReference type="GO" id="GO:0005506">
    <property type="term" value="F:iron ion binding"/>
    <property type="evidence" value="ECO:0007669"/>
    <property type="project" value="TreeGrafter"/>
</dbReference>
<evidence type="ECO:0000256" key="2">
    <source>
        <dbReference type="ARBA" id="ARBA00009295"/>
    </source>
</evidence>
<dbReference type="PRINTS" id="PR00075">
    <property type="entry name" value="FACDDSATRASE"/>
</dbReference>
<gene>
    <name evidence="16" type="primary">LOC115891293</name>
</gene>
<protein>
    <submittedName>
        <fullName evidence="16">Acyl-CoA Delta(11) desaturase-like isoform X1</fullName>
    </submittedName>
</protein>
<evidence type="ECO:0000256" key="10">
    <source>
        <dbReference type="ARBA" id="ARBA00023136"/>
    </source>
</evidence>
<sequence length="401" mass="46942">MTFVMCPTTPGIESSSDDLLVQCLNGNHSFQCKNDSRQRKIQKYDSPNYIFTEKDNDIIRTIKQLNDETKENSKLRREIEEYVPCIKWPDLIVQTYIHLGCLYGLFLCIWSAKIYTTLFAFFTVFVTGFGITAGAHRLWSHRAYKAKWPLRLLLVILFTVTGQRHVYAWALDHRVHHKYSETDADPHNAMRGFFFSHVGWLVLTPHPLVVEKRRLIDMSDLEKDSIVMWQKRLYPLLFFIFVIFVPVSIPIYFWEESLWNSLWINFNTRFSITLNIAFFVNSVAHMWGQKPYDRFISPVENLAVSIAALGEGWHNYHHVFPWDYKTGELGNSWNPSTTFIDFFAKVGWAYDLKSVSKKMISRRAHRSGDGSYIWGYGDSDLDPEDLEELENMVTKKAKEND</sequence>
<dbReference type="InterPro" id="IPR005804">
    <property type="entry name" value="FA_desaturase_dom"/>
</dbReference>
<evidence type="ECO:0000313" key="16">
    <source>
        <dbReference type="RefSeq" id="XP_030767599.1"/>
    </source>
</evidence>
<evidence type="ECO:0000256" key="12">
    <source>
        <dbReference type="RuleBase" id="RU000581"/>
    </source>
</evidence>
<keyword evidence="3 12" id="KW-0444">Lipid biosynthesis</keyword>
<evidence type="ECO:0000256" key="7">
    <source>
        <dbReference type="ARBA" id="ARBA00023002"/>
    </source>
</evidence>
<dbReference type="PANTHER" id="PTHR11351">
    <property type="entry name" value="ACYL-COA DESATURASE"/>
    <property type="match status" value="1"/>
</dbReference>
<feature type="transmembrane region" description="Helical" evidence="13">
    <location>
        <begin position="233"/>
        <end position="254"/>
    </location>
</feature>
<dbReference type="InterPro" id="IPR015876">
    <property type="entry name" value="Acyl-CoA_DS"/>
</dbReference>
<dbReference type="CDD" id="cd03505">
    <property type="entry name" value="Delta9-FADS-like"/>
    <property type="match status" value="1"/>
</dbReference>
<evidence type="ECO:0000256" key="6">
    <source>
        <dbReference type="ARBA" id="ARBA00022989"/>
    </source>
</evidence>
<evidence type="ECO:0000256" key="9">
    <source>
        <dbReference type="ARBA" id="ARBA00023098"/>
    </source>
</evidence>
<dbReference type="RefSeq" id="XP_030767599.1">
    <property type="nucleotide sequence ID" value="XM_030911739.1"/>
</dbReference>
<keyword evidence="10 13" id="KW-0472">Membrane</keyword>
<keyword evidence="15" id="KW-1185">Reference proteome</keyword>
<keyword evidence="5" id="KW-0276">Fatty acid metabolism</keyword>
<proteinExistence type="inferred from homology"/>
<evidence type="ECO:0000256" key="3">
    <source>
        <dbReference type="ARBA" id="ARBA00022516"/>
    </source>
</evidence>
<organism evidence="15 16">
    <name type="scientific">Sitophilus oryzae</name>
    <name type="common">Rice weevil</name>
    <name type="synonym">Curculio oryzae</name>
    <dbReference type="NCBI Taxonomy" id="7048"/>
    <lineage>
        <taxon>Eukaryota</taxon>
        <taxon>Metazoa</taxon>
        <taxon>Ecdysozoa</taxon>
        <taxon>Arthropoda</taxon>
        <taxon>Hexapoda</taxon>
        <taxon>Insecta</taxon>
        <taxon>Pterygota</taxon>
        <taxon>Neoptera</taxon>
        <taxon>Endopterygota</taxon>
        <taxon>Coleoptera</taxon>
        <taxon>Polyphaga</taxon>
        <taxon>Cucujiformia</taxon>
        <taxon>Curculionidae</taxon>
        <taxon>Dryophthorinae</taxon>
        <taxon>Sitophilus</taxon>
    </lineage>
</organism>
<dbReference type="PANTHER" id="PTHR11351:SF61">
    <property type="entry name" value="RH14937P"/>
    <property type="match status" value="1"/>
</dbReference>
<dbReference type="InParanoid" id="A0A6J2YWG4"/>
<evidence type="ECO:0000256" key="5">
    <source>
        <dbReference type="ARBA" id="ARBA00022832"/>
    </source>
</evidence>
<dbReference type="Proteomes" id="UP000504635">
    <property type="component" value="Unplaced"/>
</dbReference>
<keyword evidence="9" id="KW-0443">Lipid metabolism</keyword>
<name>A0A6J2YWG4_SITOR</name>
<dbReference type="FunCoup" id="A0A6J2YWG4">
    <property type="interactions" value="107"/>
</dbReference>
<keyword evidence="4 12" id="KW-0812">Transmembrane</keyword>
<keyword evidence="6 13" id="KW-1133">Transmembrane helix</keyword>
<dbReference type="GO" id="GO:0004768">
    <property type="term" value="F:stearoyl-CoA 9-desaturase activity"/>
    <property type="evidence" value="ECO:0007669"/>
    <property type="project" value="TreeGrafter"/>
</dbReference>
<comment type="similarity">
    <text evidence="2 12">Belongs to the fatty acid desaturase type 1 family.</text>
</comment>
<evidence type="ECO:0000256" key="1">
    <source>
        <dbReference type="ARBA" id="ARBA00004141"/>
    </source>
</evidence>
<evidence type="ECO:0000259" key="14">
    <source>
        <dbReference type="Pfam" id="PF00487"/>
    </source>
</evidence>
<comment type="cofactor">
    <cofactor evidence="12">
        <name>Fe(2+)</name>
        <dbReference type="ChEBI" id="CHEBI:29033"/>
    </cofactor>
</comment>
<accession>A0A6J2YWG4</accession>
<comment type="domain">
    <text evidence="12">The histidine box domains are involved in binding the catalytic metal ions.</text>
</comment>
<evidence type="ECO:0000256" key="13">
    <source>
        <dbReference type="SAM" id="Phobius"/>
    </source>
</evidence>
<feature type="transmembrane region" description="Helical" evidence="13">
    <location>
        <begin position="91"/>
        <end position="112"/>
    </location>
</feature>
<keyword evidence="7 12" id="KW-0560">Oxidoreductase</keyword>